<name>A0A1H9J4Y9_9BACT</name>
<keyword evidence="1" id="KW-0677">Repeat</keyword>
<dbReference type="PANTHER" id="PTHR43739">
    <property type="entry name" value="XYLOGLUCANASE (EUROFUNG)"/>
    <property type="match status" value="1"/>
</dbReference>
<evidence type="ECO:0000256" key="3">
    <source>
        <dbReference type="SAM" id="SignalP"/>
    </source>
</evidence>
<dbReference type="Pfam" id="PF15902">
    <property type="entry name" value="Sortilin-Vps10"/>
    <property type="match status" value="1"/>
</dbReference>
<protein>
    <recommendedName>
        <fullName evidence="4">Sortilin N-terminal domain-containing protein</fullName>
    </recommendedName>
</protein>
<dbReference type="PANTHER" id="PTHR43739:SF5">
    <property type="entry name" value="EXO-ALPHA-SIALIDASE"/>
    <property type="match status" value="1"/>
</dbReference>
<dbReference type="STRING" id="478744.SAMN05444359_11692"/>
<dbReference type="InterPro" id="IPR031778">
    <property type="entry name" value="Sortilin_N"/>
</dbReference>
<dbReference type="AlphaFoldDB" id="A0A1H9J4Y9"/>
<feature type="domain" description="Sortilin N-terminal" evidence="4">
    <location>
        <begin position="137"/>
        <end position="263"/>
    </location>
</feature>
<feature type="region of interest" description="Disordered" evidence="2">
    <location>
        <begin position="534"/>
        <end position="560"/>
    </location>
</feature>
<evidence type="ECO:0000256" key="1">
    <source>
        <dbReference type="ARBA" id="ARBA00022737"/>
    </source>
</evidence>
<dbReference type="GO" id="GO:0010411">
    <property type="term" value="P:xyloglucan metabolic process"/>
    <property type="evidence" value="ECO:0007669"/>
    <property type="project" value="TreeGrafter"/>
</dbReference>
<dbReference type="CDD" id="cd15482">
    <property type="entry name" value="Sialidase_non-viral"/>
    <property type="match status" value="2"/>
</dbReference>
<evidence type="ECO:0000313" key="5">
    <source>
        <dbReference type="EMBL" id="SEQ81940.1"/>
    </source>
</evidence>
<dbReference type="InterPro" id="IPR036278">
    <property type="entry name" value="Sialidase_sf"/>
</dbReference>
<dbReference type="EMBL" id="FOFB01000016">
    <property type="protein sequence ID" value="SEQ81940.1"/>
    <property type="molecule type" value="Genomic_DNA"/>
</dbReference>
<keyword evidence="3" id="KW-0732">Signal</keyword>
<dbReference type="InterPro" id="IPR052025">
    <property type="entry name" value="Xyloglucanase_GH74"/>
</dbReference>
<evidence type="ECO:0000256" key="2">
    <source>
        <dbReference type="SAM" id="MobiDB-lite"/>
    </source>
</evidence>
<dbReference type="InterPro" id="IPR015943">
    <property type="entry name" value="WD40/YVTN_repeat-like_dom_sf"/>
</dbReference>
<organism evidence="5 6">
    <name type="scientific">Neolewinella agarilytica</name>
    <dbReference type="NCBI Taxonomy" id="478744"/>
    <lineage>
        <taxon>Bacteria</taxon>
        <taxon>Pseudomonadati</taxon>
        <taxon>Bacteroidota</taxon>
        <taxon>Saprospiria</taxon>
        <taxon>Saprospirales</taxon>
        <taxon>Lewinellaceae</taxon>
        <taxon>Neolewinella</taxon>
    </lineage>
</organism>
<feature type="signal peptide" evidence="3">
    <location>
        <begin position="1"/>
        <end position="34"/>
    </location>
</feature>
<reference evidence="6" key="1">
    <citation type="submission" date="2016-10" db="EMBL/GenBank/DDBJ databases">
        <authorList>
            <person name="Varghese N."/>
            <person name="Submissions S."/>
        </authorList>
    </citation>
    <scope>NUCLEOTIDE SEQUENCE [LARGE SCALE GENOMIC DNA]</scope>
    <source>
        <strain evidence="6">DSM 24740</strain>
    </source>
</reference>
<feature type="chain" id="PRO_5011743712" description="Sortilin N-terminal domain-containing protein" evidence="3">
    <location>
        <begin position="35"/>
        <end position="1077"/>
    </location>
</feature>
<evidence type="ECO:0000313" key="6">
    <source>
        <dbReference type="Proteomes" id="UP000199021"/>
    </source>
</evidence>
<dbReference type="SUPFAM" id="SSF50939">
    <property type="entry name" value="Sialidases"/>
    <property type="match status" value="2"/>
</dbReference>
<gene>
    <name evidence="5" type="ORF">SAMN05444359_11692</name>
</gene>
<dbReference type="InParanoid" id="A0A1H9J4Y9"/>
<keyword evidence="6" id="KW-1185">Reference proteome</keyword>
<sequence length="1077" mass="118043">MNPFERGYNRTTTFYIMKHTFTLLLLAFASALSAQSDFKTTTALFGDLRARQIGPAVMSGRVSCLAVNPDDAATIFIGAAGGGVWKTSSAGGQVQPVFDDYTQSIGAIAIAPSNTDVVYVGTGEPWPRNSVSVGTGIYRSSNNGVDWKPIGLDDSERIADISVHPENADVLYVAAMGHLWDANEERGVFKSSDGGKSWEKVLYIDEHTGAANLAMDPSNPDVLYAAMWSHRRLPWTFDSGFNGNSALHKTTDGGKNWTKLSNGLPQEKLGRIGIAVAPSDGNVLYASVETGTDETQGMYRSEDAGASWKMIGRNQNTGIRPFYFSRIEVDPNNAEIVAKCGLNGIISDNSGDTWRIFDQAVHSDFHDIWIDPANSKHVLVATDGGVYESYDRGYTFKMWMNLPLSQFYHVSADNAKPYRVYGGLQDNGSWFAAANSAGGITNSDWKKTFGGDGFYSFRHPTKEHIVFSEYQGGKLVRYDERTGQAKSIPPYAQKGEDPLRFNWNAPLHISQDGKRLYFGAQYLYRSTDDGDSWSRISPDLSTNDPEKQKQDLSGGLSIDNSTAENHTTIYVVAESPLDANTVWAGTDDGNLQLTRDGGKSWTKLNAQLPDLPANTWVTFVEPSPHDVNTAFVTFDGHRTGDLTTYLYKTTDGGKSWTEITDDNVSGYALSVRQDLVNPQLVFLGTEFGLYISLDGGTTWAPFRNNMPKVGVRDMVIQAREADLVMGTHGRGIIILDDLEALRQLTAETTSKKFTFLEVKPAFLGGGTGLGMGDFSGSGTFVGGNQPRAARIMYYNQRRHMFGKMYVEVWKDGKLLRTLPAGKGAGLNVVELPTSIRKPKAAPTNNRMALFGALSGPNLPAGTYDVKLVKGKETFETKIELTVEEGDVYSVADREAQRELLMQVYDDTEELAWIYHVLKQIEEKSGALTPQKKKTGMMAKELSQSAGSMKDGLVFLGGDGYINEGSRLREEMGNLYFDISTFPGKPSDSQVKEAARIHAEMAKVKSSFETMLTGPVASLNAKLDEAQRISWTEKADFLAAEAGGSDAGSQRQRWSGNALWKAALHNPLGALWVQLLQQ</sequence>
<accession>A0A1H9J4Y9</accession>
<dbReference type="Proteomes" id="UP000199021">
    <property type="component" value="Unassembled WGS sequence"/>
</dbReference>
<evidence type="ECO:0000259" key="4">
    <source>
        <dbReference type="Pfam" id="PF15902"/>
    </source>
</evidence>
<proteinExistence type="predicted"/>
<dbReference type="Gene3D" id="2.130.10.10">
    <property type="entry name" value="YVTN repeat-like/Quinoprotein amine dehydrogenase"/>
    <property type="match status" value="4"/>
</dbReference>